<dbReference type="InterPro" id="IPR013563">
    <property type="entry name" value="Oligopep_ABC_C"/>
</dbReference>
<dbReference type="EMBL" id="CP051686">
    <property type="protein sequence ID" value="QJE03658.1"/>
    <property type="molecule type" value="Genomic_DNA"/>
</dbReference>
<keyword evidence="3" id="KW-0813">Transport</keyword>
<evidence type="ECO:0000256" key="1">
    <source>
        <dbReference type="ARBA" id="ARBA00004417"/>
    </source>
</evidence>
<dbReference type="NCBIfam" id="TIGR01727">
    <property type="entry name" value="oligo_HPY"/>
    <property type="match status" value="1"/>
</dbReference>
<dbReference type="SUPFAM" id="SSF52540">
    <property type="entry name" value="P-loop containing nucleoside triphosphate hydrolases"/>
    <property type="match status" value="1"/>
</dbReference>
<dbReference type="CDD" id="cd03257">
    <property type="entry name" value="ABC_NikE_OppD_transporters"/>
    <property type="match status" value="1"/>
</dbReference>
<feature type="domain" description="ABC transporter" evidence="8">
    <location>
        <begin position="6"/>
        <end position="256"/>
    </location>
</feature>
<dbReference type="PANTHER" id="PTHR43297:SF2">
    <property type="entry name" value="DIPEPTIDE TRANSPORT ATP-BINDING PROTEIN DPPD"/>
    <property type="match status" value="1"/>
</dbReference>
<dbReference type="GO" id="GO:0016887">
    <property type="term" value="F:ATP hydrolysis activity"/>
    <property type="evidence" value="ECO:0007669"/>
    <property type="project" value="InterPro"/>
</dbReference>
<dbReference type="InterPro" id="IPR017871">
    <property type="entry name" value="ABC_transporter-like_CS"/>
</dbReference>
<evidence type="ECO:0000256" key="6">
    <source>
        <dbReference type="ARBA" id="ARBA00022840"/>
    </source>
</evidence>
<evidence type="ECO:0000256" key="3">
    <source>
        <dbReference type="ARBA" id="ARBA00022448"/>
    </source>
</evidence>
<dbReference type="InterPro" id="IPR050388">
    <property type="entry name" value="ABC_Ni/Peptide_Import"/>
</dbReference>
<accession>A0A7Z2ZVJ6</accession>
<reference evidence="9 10" key="1">
    <citation type="submission" date="2020-04" db="EMBL/GenBank/DDBJ databases">
        <title>Genome sequencing of novel species.</title>
        <authorList>
            <person name="Heo J."/>
            <person name="Kim S.-J."/>
            <person name="Kim J.-S."/>
            <person name="Hong S.-B."/>
            <person name="Kwon S.-W."/>
        </authorList>
    </citation>
    <scope>NUCLEOTIDE SEQUENCE [LARGE SCALE GENOMIC DNA]</scope>
    <source>
        <strain evidence="9 10">GN2-R2</strain>
        <plasmid evidence="9 10">unnamed1</plasmid>
    </source>
</reference>
<dbReference type="PROSITE" id="PS00211">
    <property type="entry name" value="ABC_TRANSPORTER_1"/>
    <property type="match status" value="1"/>
</dbReference>
<dbReference type="Pfam" id="PF08352">
    <property type="entry name" value="oligo_HPY"/>
    <property type="match status" value="1"/>
</dbReference>
<dbReference type="SMART" id="SM00382">
    <property type="entry name" value="AAA"/>
    <property type="match status" value="1"/>
</dbReference>
<dbReference type="GO" id="GO:0015833">
    <property type="term" value="P:peptide transport"/>
    <property type="evidence" value="ECO:0007669"/>
    <property type="project" value="InterPro"/>
</dbReference>
<dbReference type="InterPro" id="IPR003593">
    <property type="entry name" value="AAA+_ATPase"/>
</dbReference>
<proteinExistence type="inferred from homology"/>
<keyword evidence="10" id="KW-1185">Reference proteome</keyword>
<dbReference type="GO" id="GO:0055085">
    <property type="term" value="P:transmembrane transport"/>
    <property type="evidence" value="ECO:0007669"/>
    <property type="project" value="UniProtKB-ARBA"/>
</dbReference>
<dbReference type="Gene3D" id="3.40.50.300">
    <property type="entry name" value="P-loop containing nucleotide triphosphate hydrolases"/>
    <property type="match status" value="1"/>
</dbReference>
<dbReference type="Pfam" id="PF00005">
    <property type="entry name" value="ABC_tran"/>
    <property type="match status" value="1"/>
</dbReference>
<dbReference type="InterPro" id="IPR027417">
    <property type="entry name" value="P-loop_NTPase"/>
</dbReference>
<gene>
    <name evidence="9" type="ORF">HH212_26510</name>
</gene>
<comment type="subcellular location">
    <subcellularLocation>
        <location evidence="1">Cell inner membrane</location>
        <topology evidence="1">Peripheral membrane protein</topology>
    </subcellularLocation>
</comment>
<evidence type="ECO:0000256" key="7">
    <source>
        <dbReference type="ARBA" id="ARBA00023136"/>
    </source>
</evidence>
<name>A0A7Z2ZVJ6_9BURK</name>
<dbReference type="PROSITE" id="PS50893">
    <property type="entry name" value="ABC_TRANSPORTER_2"/>
    <property type="match status" value="1"/>
</dbReference>
<evidence type="ECO:0000256" key="4">
    <source>
        <dbReference type="ARBA" id="ARBA00022475"/>
    </source>
</evidence>
<keyword evidence="9" id="KW-0614">Plasmid</keyword>
<keyword evidence="4" id="KW-1003">Cell membrane</keyword>
<comment type="similarity">
    <text evidence="2">Belongs to the ABC transporter superfamily.</text>
</comment>
<organism evidence="9 10">
    <name type="scientific">Massilia forsythiae</name>
    <dbReference type="NCBI Taxonomy" id="2728020"/>
    <lineage>
        <taxon>Bacteria</taxon>
        <taxon>Pseudomonadati</taxon>
        <taxon>Pseudomonadota</taxon>
        <taxon>Betaproteobacteria</taxon>
        <taxon>Burkholderiales</taxon>
        <taxon>Oxalobacteraceae</taxon>
        <taxon>Telluria group</taxon>
        <taxon>Massilia</taxon>
    </lineage>
</organism>
<sequence>MSGSVLAVTDLSVRLPGRAGKVTVVDRVSFEVGRGQCMGIVGESGSGKSMTGYALMGLVGVDGHEVSGAAVLGGRDLLALAPARMREMRGNRIAMVFQDPMMTLNPVLRIDTQMVEAVQAHARVGRTESLRMAAEALARVGLPDPGRRLKEYPHQLSGGMRQRVAIALALINKPDLIICDEPTTALDATTQAHIVAEVRRLCREDGTALIWVSHDLELVAAIADKIGVMYAGRLVENGTAAQVLGQPRHPYTVALLACMPSRQRHGLDLLQIRGRMPLAHEIPSGCGFRTRCDYASERCNAVPGTSAWHGHAVRCFHPLSVQEAA</sequence>
<keyword evidence="5" id="KW-0547">Nucleotide-binding</keyword>
<dbReference type="InterPro" id="IPR003439">
    <property type="entry name" value="ABC_transporter-like_ATP-bd"/>
</dbReference>
<evidence type="ECO:0000259" key="8">
    <source>
        <dbReference type="PROSITE" id="PS50893"/>
    </source>
</evidence>
<dbReference type="AlphaFoldDB" id="A0A7Z2ZVJ6"/>
<evidence type="ECO:0000256" key="5">
    <source>
        <dbReference type="ARBA" id="ARBA00022741"/>
    </source>
</evidence>
<dbReference type="Proteomes" id="UP000502415">
    <property type="component" value="Plasmid unnamed1"/>
</dbReference>
<dbReference type="PANTHER" id="PTHR43297">
    <property type="entry name" value="OLIGOPEPTIDE TRANSPORT ATP-BINDING PROTEIN APPD"/>
    <property type="match status" value="1"/>
</dbReference>
<keyword evidence="7" id="KW-0472">Membrane</keyword>
<evidence type="ECO:0000313" key="9">
    <source>
        <dbReference type="EMBL" id="QJE03658.1"/>
    </source>
</evidence>
<keyword evidence="6 9" id="KW-0067">ATP-binding</keyword>
<geneLocation type="plasmid" evidence="9 10">
    <name>unnamed1</name>
</geneLocation>
<dbReference type="RefSeq" id="WP_170205735.1">
    <property type="nucleotide sequence ID" value="NZ_CP051686.1"/>
</dbReference>
<protein>
    <submittedName>
        <fullName evidence="9">ABC transporter ATP-binding protein</fullName>
    </submittedName>
</protein>
<dbReference type="KEGG" id="mfy:HH212_26510"/>
<dbReference type="GO" id="GO:0005524">
    <property type="term" value="F:ATP binding"/>
    <property type="evidence" value="ECO:0007669"/>
    <property type="project" value="UniProtKB-KW"/>
</dbReference>
<evidence type="ECO:0000313" key="10">
    <source>
        <dbReference type="Proteomes" id="UP000502415"/>
    </source>
</evidence>
<dbReference type="FunFam" id="3.40.50.300:FF:000016">
    <property type="entry name" value="Oligopeptide ABC transporter ATP-binding component"/>
    <property type="match status" value="1"/>
</dbReference>
<dbReference type="GO" id="GO:0005886">
    <property type="term" value="C:plasma membrane"/>
    <property type="evidence" value="ECO:0007669"/>
    <property type="project" value="UniProtKB-SubCell"/>
</dbReference>
<evidence type="ECO:0000256" key="2">
    <source>
        <dbReference type="ARBA" id="ARBA00005417"/>
    </source>
</evidence>